<keyword evidence="3" id="KW-0489">Methyltransferase</keyword>
<reference evidence="3 4" key="1">
    <citation type="journal article" date="2013" name="Front. Microbiol.">
        <title>Comparative genomic analyses of the cyanobacterium, Lyngbya aestuarii BL J, a powerful hydrogen producer.</title>
        <authorList>
            <person name="Kothari A."/>
            <person name="Vaughn M."/>
            <person name="Garcia-Pichel F."/>
        </authorList>
    </citation>
    <scope>NUCLEOTIDE SEQUENCE [LARGE SCALE GENOMIC DNA]</scope>
    <source>
        <strain evidence="3 4">BL J</strain>
    </source>
</reference>
<gene>
    <name evidence="3" type="ORF">M595_0531</name>
</gene>
<dbReference type="GO" id="GO:0008168">
    <property type="term" value="F:methyltransferase activity"/>
    <property type="evidence" value="ECO:0007669"/>
    <property type="project" value="UniProtKB-KW"/>
</dbReference>
<feature type="domain" description="MmeI-like C-terminal" evidence="2">
    <location>
        <begin position="33"/>
        <end position="113"/>
    </location>
</feature>
<sequence>MTWVRYVCGRLKSDYRYSKDIVYNNYPFPETANDKQKKKVETAAQKVLDTRAKYPDSSLAALYDPLTMPPDLVKAHQALDKAVDLCYRPQPFVSELNRIEYLFSLYEALSAPLLKVEKKKRSKKKDS</sequence>
<comment type="caution">
    <text evidence="3">The sequence shown here is derived from an EMBL/GenBank/DDBJ whole genome shotgun (WGS) entry which is preliminary data.</text>
</comment>
<evidence type="ECO:0000313" key="4">
    <source>
        <dbReference type="Proteomes" id="UP000017127"/>
    </source>
</evidence>
<dbReference type="Pfam" id="PF20467">
    <property type="entry name" value="MmeI_C"/>
    <property type="match status" value="1"/>
</dbReference>
<dbReference type="PATRIC" id="fig|1348334.3.peg.522"/>
<dbReference type="AlphaFoldDB" id="U7QND2"/>
<evidence type="ECO:0000259" key="1">
    <source>
        <dbReference type="Pfam" id="PF20466"/>
    </source>
</evidence>
<dbReference type="InterPro" id="IPR046820">
    <property type="entry name" value="MmeI_TRD"/>
</dbReference>
<evidence type="ECO:0000313" key="3">
    <source>
        <dbReference type="EMBL" id="ERT09479.1"/>
    </source>
</evidence>
<evidence type="ECO:0000259" key="2">
    <source>
        <dbReference type="Pfam" id="PF20467"/>
    </source>
</evidence>
<dbReference type="Proteomes" id="UP000017127">
    <property type="component" value="Unassembled WGS sequence"/>
</dbReference>
<proteinExistence type="predicted"/>
<dbReference type="EMBL" id="AUZM01000003">
    <property type="protein sequence ID" value="ERT09479.1"/>
    <property type="molecule type" value="Genomic_DNA"/>
</dbReference>
<accession>U7QND2</accession>
<protein>
    <submittedName>
        <fullName evidence="3">Putative dNA methyltransferase</fullName>
    </submittedName>
</protein>
<keyword evidence="4" id="KW-1185">Reference proteome</keyword>
<dbReference type="GO" id="GO:0032259">
    <property type="term" value="P:methylation"/>
    <property type="evidence" value="ECO:0007669"/>
    <property type="project" value="UniProtKB-KW"/>
</dbReference>
<organism evidence="3 4">
    <name type="scientific">Lyngbya aestuarii BL J</name>
    <dbReference type="NCBI Taxonomy" id="1348334"/>
    <lineage>
        <taxon>Bacteria</taxon>
        <taxon>Bacillati</taxon>
        <taxon>Cyanobacteriota</taxon>
        <taxon>Cyanophyceae</taxon>
        <taxon>Oscillatoriophycideae</taxon>
        <taxon>Oscillatoriales</taxon>
        <taxon>Microcoleaceae</taxon>
        <taxon>Lyngbya</taxon>
    </lineage>
</organism>
<dbReference type="Pfam" id="PF20466">
    <property type="entry name" value="MmeI_TRD"/>
    <property type="match status" value="1"/>
</dbReference>
<dbReference type="InterPro" id="IPR046818">
    <property type="entry name" value="MmeI_C"/>
</dbReference>
<feature type="domain" description="MmeI-like target recognition" evidence="1">
    <location>
        <begin position="1"/>
        <end position="30"/>
    </location>
</feature>
<keyword evidence="3" id="KW-0808">Transferase</keyword>
<name>U7QND2_9CYAN</name>